<keyword evidence="1" id="KW-0472">Membrane</keyword>
<feature type="transmembrane region" description="Helical" evidence="1">
    <location>
        <begin position="136"/>
        <end position="154"/>
    </location>
</feature>
<dbReference type="AlphaFoldDB" id="A0A6A7XX38"/>
<gene>
    <name evidence="2" type="ORF">F0357_00100</name>
</gene>
<dbReference type="PIRSF" id="PIRSF033239">
    <property type="entry name" value="ExoD"/>
    <property type="match status" value="1"/>
</dbReference>
<dbReference type="PANTHER" id="PTHR41795:SF1">
    <property type="entry name" value="EXOPOLYSACCHARIDE SYNTHESIS PROTEIN"/>
    <property type="match status" value="1"/>
</dbReference>
<evidence type="ECO:0000313" key="3">
    <source>
        <dbReference type="Proteomes" id="UP000332515"/>
    </source>
</evidence>
<protein>
    <submittedName>
        <fullName evidence="2">Exopolysaccharide biosynthesis protein</fullName>
    </submittedName>
</protein>
<feature type="transmembrane region" description="Helical" evidence="1">
    <location>
        <begin position="159"/>
        <end position="183"/>
    </location>
</feature>
<dbReference type="PANTHER" id="PTHR41795">
    <property type="entry name" value="EXOPOLYSACCHARIDE SYNTHESIS PROTEIN"/>
    <property type="match status" value="1"/>
</dbReference>
<comment type="caution">
    <text evidence="2">The sequence shown here is derived from an EMBL/GenBank/DDBJ whole genome shotgun (WGS) entry which is preliminary data.</text>
</comment>
<keyword evidence="3" id="KW-1185">Reference proteome</keyword>
<feature type="transmembrane region" description="Helical" evidence="1">
    <location>
        <begin position="46"/>
        <end position="64"/>
    </location>
</feature>
<reference evidence="2 3" key="1">
    <citation type="submission" date="2019-09" db="EMBL/GenBank/DDBJ databases">
        <title>Segnochrobactrum spirostomi gen. nov., sp. nov., isolated from the ciliate Spirostomum cf. yagiui and description of a novel family, Segnochrobactraceae fam. nov. within the order Rhizobiales of the class Alphaproteobacteria.</title>
        <authorList>
            <person name="Akter S."/>
            <person name="Shazib S.U.A."/>
            <person name="Shin M.K."/>
        </authorList>
    </citation>
    <scope>NUCLEOTIDE SEQUENCE [LARGE SCALE GENOMIC DNA]</scope>
    <source>
        <strain evidence="2 3">Sp-1</strain>
    </source>
</reference>
<evidence type="ECO:0000256" key="1">
    <source>
        <dbReference type="SAM" id="Phobius"/>
    </source>
</evidence>
<organism evidence="2 3">
    <name type="scientific">Segnochrobactrum spirostomi</name>
    <dbReference type="NCBI Taxonomy" id="2608987"/>
    <lineage>
        <taxon>Bacteria</taxon>
        <taxon>Pseudomonadati</taxon>
        <taxon>Pseudomonadota</taxon>
        <taxon>Alphaproteobacteria</taxon>
        <taxon>Hyphomicrobiales</taxon>
        <taxon>Segnochrobactraceae</taxon>
        <taxon>Segnochrobactrum</taxon>
    </lineage>
</organism>
<name>A0A6A7XX38_9HYPH</name>
<dbReference type="Proteomes" id="UP000332515">
    <property type="component" value="Unassembled WGS sequence"/>
</dbReference>
<dbReference type="InterPro" id="IPR010331">
    <property type="entry name" value="ExoD"/>
</dbReference>
<proteinExistence type="predicted"/>
<keyword evidence="1" id="KW-1133">Transmembrane helix</keyword>
<dbReference type="Pfam" id="PF06055">
    <property type="entry name" value="ExoD"/>
    <property type="match status" value="1"/>
</dbReference>
<evidence type="ECO:0000313" key="2">
    <source>
        <dbReference type="EMBL" id="MQT11104.1"/>
    </source>
</evidence>
<dbReference type="RefSeq" id="WP_153477397.1">
    <property type="nucleotide sequence ID" value="NZ_VWNA01000001.1"/>
</dbReference>
<keyword evidence="1" id="KW-0812">Transmembrane</keyword>
<accession>A0A6A7XX38</accession>
<dbReference type="EMBL" id="VWNA01000001">
    <property type="protein sequence ID" value="MQT11104.1"/>
    <property type="molecule type" value="Genomic_DNA"/>
</dbReference>
<sequence length="190" mass="20174">MLTGLLAAHPEERIRVGDLVAGLRNRVFGLTFLVFGIPNCIPMPPGVPVICGIVLGFVAAQLALGRDFPWLPARVADKTFPRSVLVSIVERAVPIIRKFERLSRPRLDVLVTSSARRAIGAIIVVLAGILVLPIPFLGNMPPGIAICIFGLALIERDGLFALGGYVATVLGLAVTVGMTWAIFAGAAQLF</sequence>